<accession>A0AAD7FBG9</accession>
<evidence type="ECO:0000313" key="1">
    <source>
        <dbReference type="EMBL" id="KAJ7610431.1"/>
    </source>
</evidence>
<keyword evidence="2" id="KW-1185">Reference proteome</keyword>
<feature type="non-terminal residue" evidence="1">
    <location>
        <position position="1"/>
    </location>
</feature>
<name>A0AAD7FBG9_9AGAR</name>
<proteinExistence type="predicted"/>
<dbReference type="AlphaFoldDB" id="A0AAD7FBG9"/>
<comment type="caution">
    <text evidence="1">The sequence shown here is derived from an EMBL/GenBank/DDBJ whole genome shotgun (WGS) entry which is preliminary data.</text>
</comment>
<dbReference type="Gene3D" id="3.30.710.10">
    <property type="entry name" value="Potassium Channel Kv1.1, Chain A"/>
    <property type="match status" value="1"/>
</dbReference>
<evidence type="ECO:0008006" key="3">
    <source>
        <dbReference type="Google" id="ProtNLM"/>
    </source>
</evidence>
<reference evidence="1" key="1">
    <citation type="submission" date="2023-03" db="EMBL/GenBank/DDBJ databases">
        <title>Massive genome expansion in bonnet fungi (Mycena s.s.) driven by repeated elements and novel gene families across ecological guilds.</title>
        <authorList>
            <consortium name="Lawrence Berkeley National Laboratory"/>
            <person name="Harder C.B."/>
            <person name="Miyauchi S."/>
            <person name="Viragh M."/>
            <person name="Kuo A."/>
            <person name="Thoen E."/>
            <person name="Andreopoulos B."/>
            <person name="Lu D."/>
            <person name="Skrede I."/>
            <person name="Drula E."/>
            <person name="Henrissat B."/>
            <person name="Morin E."/>
            <person name="Kohler A."/>
            <person name="Barry K."/>
            <person name="LaButti K."/>
            <person name="Morin E."/>
            <person name="Salamov A."/>
            <person name="Lipzen A."/>
            <person name="Mereny Z."/>
            <person name="Hegedus B."/>
            <person name="Baldrian P."/>
            <person name="Stursova M."/>
            <person name="Weitz H."/>
            <person name="Taylor A."/>
            <person name="Grigoriev I.V."/>
            <person name="Nagy L.G."/>
            <person name="Martin F."/>
            <person name="Kauserud H."/>
        </authorList>
    </citation>
    <scope>NUCLEOTIDE SEQUENCE</scope>
    <source>
        <strain evidence="1">9284</strain>
    </source>
</reference>
<gene>
    <name evidence="1" type="ORF">FB45DRAFT_711197</name>
</gene>
<sequence>RVGDLWFPDGSLVIQAGNCFRVASSVLAARSSVFRDMLAIPQPETKVMIGGCPMVVLHDSGEETKYFLKAIFDSSFSERPPKPTTYPIITGVLRLRTKYDVGYLRQRALLHLASASLLSLEDYDDETLGSNDPICHLVLADSLGLQWAMLTALYHVSRVENIDPIPSDVYDLSPLSPTSAFAYTAAPDPYRAYVCTALLYVQARDTFRFLRAPQVPGCSAQHLCPLMRARWLSALLGMGIVDPLTCFDEP</sequence>
<dbReference type="Proteomes" id="UP001221142">
    <property type="component" value="Unassembled WGS sequence"/>
</dbReference>
<evidence type="ECO:0000313" key="2">
    <source>
        <dbReference type="Proteomes" id="UP001221142"/>
    </source>
</evidence>
<feature type="non-terminal residue" evidence="1">
    <location>
        <position position="250"/>
    </location>
</feature>
<dbReference type="EMBL" id="JARKIF010000035">
    <property type="protein sequence ID" value="KAJ7610431.1"/>
    <property type="molecule type" value="Genomic_DNA"/>
</dbReference>
<protein>
    <recommendedName>
        <fullName evidence="3">BTB domain-containing protein</fullName>
    </recommendedName>
</protein>
<dbReference type="InterPro" id="IPR011333">
    <property type="entry name" value="SKP1/BTB/POZ_sf"/>
</dbReference>
<organism evidence="1 2">
    <name type="scientific">Roridomyces roridus</name>
    <dbReference type="NCBI Taxonomy" id="1738132"/>
    <lineage>
        <taxon>Eukaryota</taxon>
        <taxon>Fungi</taxon>
        <taxon>Dikarya</taxon>
        <taxon>Basidiomycota</taxon>
        <taxon>Agaricomycotina</taxon>
        <taxon>Agaricomycetes</taxon>
        <taxon>Agaricomycetidae</taxon>
        <taxon>Agaricales</taxon>
        <taxon>Marasmiineae</taxon>
        <taxon>Mycenaceae</taxon>
        <taxon>Roridomyces</taxon>
    </lineage>
</organism>